<evidence type="ECO:0000256" key="4">
    <source>
        <dbReference type="ARBA" id="ARBA00022989"/>
    </source>
</evidence>
<evidence type="ECO:0000256" key="6">
    <source>
        <dbReference type="RuleBase" id="RU367022"/>
    </source>
</evidence>
<dbReference type="Pfam" id="PF04145">
    <property type="entry name" value="Ctr"/>
    <property type="match status" value="1"/>
</dbReference>
<dbReference type="PANTHER" id="PTHR12483:SF73">
    <property type="entry name" value="COPPER TRANSPORT PROTEIN CTR3"/>
    <property type="match status" value="1"/>
</dbReference>
<feature type="transmembrane region" description="Helical" evidence="6">
    <location>
        <begin position="182"/>
        <end position="200"/>
    </location>
</feature>
<keyword evidence="6" id="KW-0187">Copper transport</keyword>
<protein>
    <recommendedName>
        <fullName evidence="6">Copper transport protein</fullName>
    </recommendedName>
</protein>
<dbReference type="GO" id="GO:0005375">
    <property type="term" value="F:copper ion transmembrane transporter activity"/>
    <property type="evidence" value="ECO:0007669"/>
    <property type="project" value="UniProtKB-UniRule"/>
</dbReference>
<keyword evidence="6" id="KW-0186">Copper</keyword>
<name>A0AB34KBG7_9PEZI</name>
<keyword evidence="4 6" id="KW-1133">Transmembrane helix</keyword>
<dbReference type="EMBL" id="JAAQHG020000052">
    <property type="protein sequence ID" value="KAL1582369.1"/>
    <property type="molecule type" value="Genomic_DNA"/>
</dbReference>
<evidence type="ECO:0000256" key="3">
    <source>
        <dbReference type="ARBA" id="ARBA00022692"/>
    </source>
</evidence>
<feature type="transmembrane region" description="Helical" evidence="6">
    <location>
        <begin position="76"/>
        <end position="94"/>
    </location>
</feature>
<comment type="subcellular location">
    <subcellularLocation>
        <location evidence="1 6">Membrane</location>
        <topology evidence="1 6">Multi-pass membrane protein</topology>
    </subcellularLocation>
</comment>
<dbReference type="RefSeq" id="XP_069225476.1">
    <property type="nucleotide sequence ID" value="XM_069377489.1"/>
</dbReference>
<dbReference type="GeneID" id="96010327"/>
<evidence type="ECO:0000256" key="2">
    <source>
        <dbReference type="ARBA" id="ARBA00006921"/>
    </source>
</evidence>
<reference evidence="7 8" key="1">
    <citation type="journal article" date="2020" name="Microbiol. Resour. Announc.">
        <title>Draft Genome Sequence of a Cladosporium Species Isolated from the Mesophotic Ascidian Didemnum maculosum.</title>
        <authorList>
            <person name="Gioti A."/>
            <person name="Siaperas R."/>
            <person name="Nikolaivits E."/>
            <person name="Le Goff G."/>
            <person name="Ouazzani J."/>
            <person name="Kotoulas G."/>
            <person name="Topakas E."/>
        </authorList>
    </citation>
    <scope>NUCLEOTIDE SEQUENCE [LARGE SCALE GENOMIC DNA]</scope>
    <source>
        <strain evidence="7 8">TM138-S3</strain>
    </source>
</reference>
<sequence>MDMSSMSSSMTMDMTMDMAGPTTSSVMPSATGQAMDHDMGGMGGMVNNCKISMLWNWNTIDSCFISSSWHITSKGMFAGSCIGVLLLVMILEALRRASREYDAYIVRSHQQSIGSPQVFPANLEGSPGNANKTPSTQSTTPLLQPTTFTPTLSQQLIRSLLHMAQFAVAYFVMLLAMYYNGYMIICIFIGAFVGAFVFSWHSMALPGDQRSVTYCCG</sequence>
<evidence type="ECO:0000256" key="5">
    <source>
        <dbReference type="ARBA" id="ARBA00023136"/>
    </source>
</evidence>
<evidence type="ECO:0000313" key="8">
    <source>
        <dbReference type="Proteomes" id="UP000803884"/>
    </source>
</evidence>
<dbReference type="GO" id="GO:0016020">
    <property type="term" value="C:membrane"/>
    <property type="evidence" value="ECO:0007669"/>
    <property type="project" value="UniProtKB-SubCell"/>
</dbReference>
<dbReference type="Proteomes" id="UP000803884">
    <property type="component" value="Unassembled WGS sequence"/>
</dbReference>
<dbReference type="AlphaFoldDB" id="A0AB34KBG7"/>
<evidence type="ECO:0000313" key="7">
    <source>
        <dbReference type="EMBL" id="KAL1582369.1"/>
    </source>
</evidence>
<keyword evidence="6" id="KW-0406">Ion transport</keyword>
<keyword evidence="5 6" id="KW-0472">Membrane</keyword>
<keyword evidence="6" id="KW-0813">Transport</keyword>
<evidence type="ECO:0000256" key="1">
    <source>
        <dbReference type="ARBA" id="ARBA00004141"/>
    </source>
</evidence>
<organism evidence="7 8">
    <name type="scientific">Cladosporium halotolerans</name>
    <dbReference type="NCBI Taxonomy" id="1052096"/>
    <lineage>
        <taxon>Eukaryota</taxon>
        <taxon>Fungi</taxon>
        <taxon>Dikarya</taxon>
        <taxon>Ascomycota</taxon>
        <taxon>Pezizomycotina</taxon>
        <taxon>Dothideomycetes</taxon>
        <taxon>Dothideomycetidae</taxon>
        <taxon>Cladosporiales</taxon>
        <taxon>Cladosporiaceae</taxon>
        <taxon>Cladosporium</taxon>
    </lineage>
</organism>
<dbReference type="PANTHER" id="PTHR12483">
    <property type="entry name" value="SOLUTE CARRIER FAMILY 31 COPPER TRANSPORTERS"/>
    <property type="match status" value="1"/>
</dbReference>
<keyword evidence="3 6" id="KW-0812">Transmembrane</keyword>
<accession>A0AB34KBG7</accession>
<gene>
    <name evidence="7" type="ORF">WHR41_08885</name>
</gene>
<proteinExistence type="inferred from homology"/>
<dbReference type="InterPro" id="IPR007274">
    <property type="entry name" value="Cop_transporter"/>
</dbReference>
<keyword evidence="8" id="KW-1185">Reference proteome</keyword>
<comment type="caution">
    <text evidence="7">The sequence shown here is derived from an EMBL/GenBank/DDBJ whole genome shotgun (WGS) entry which is preliminary data.</text>
</comment>
<comment type="similarity">
    <text evidence="2 6">Belongs to the copper transporter (Ctr) (TC 1.A.56) family. SLC31A subfamily.</text>
</comment>